<accession>A0A0S3R665</accession>
<reference evidence="1 2" key="1">
    <citation type="journal article" date="2015" name="Sci. Rep.">
        <title>The power of single molecule real-time sequencing technology in the de novo assembly of a eukaryotic genome.</title>
        <authorList>
            <person name="Sakai H."/>
            <person name="Naito K."/>
            <person name="Ogiso-Tanaka E."/>
            <person name="Takahashi Y."/>
            <person name="Iseki K."/>
            <person name="Muto C."/>
            <person name="Satou K."/>
            <person name="Teruya K."/>
            <person name="Shiroma A."/>
            <person name="Shimoji M."/>
            <person name="Hirano T."/>
            <person name="Itoh T."/>
            <person name="Kaga A."/>
            <person name="Tomooka N."/>
        </authorList>
    </citation>
    <scope>NUCLEOTIDE SEQUENCE [LARGE SCALE GENOMIC DNA]</scope>
    <source>
        <strain evidence="2">cv. Shumari</strain>
    </source>
</reference>
<sequence>MQIICIIHAGRHKNGAGRHFLLFPAESHAGRHKTGAGRHFLLSPAGKVTLGAPKWRWAQLSAVAVVFDSLGVPGVVLDVL</sequence>
<proteinExistence type="predicted"/>
<dbReference type="EMBL" id="AP015034">
    <property type="protein sequence ID" value="BAT76086.1"/>
    <property type="molecule type" value="Genomic_DNA"/>
</dbReference>
<evidence type="ECO:0000313" key="1">
    <source>
        <dbReference type="EMBL" id="BAT76086.1"/>
    </source>
</evidence>
<gene>
    <name evidence="1" type="primary">Vigan.01G404400</name>
    <name evidence="1" type="ORF">VIGAN_01404400</name>
</gene>
<evidence type="ECO:0000313" key="2">
    <source>
        <dbReference type="Proteomes" id="UP000291084"/>
    </source>
</evidence>
<keyword evidence="2" id="KW-1185">Reference proteome</keyword>
<protein>
    <submittedName>
        <fullName evidence="1">Uncharacterized protein</fullName>
    </submittedName>
</protein>
<dbReference type="AlphaFoldDB" id="A0A0S3R665"/>
<dbReference type="Proteomes" id="UP000291084">
    <property type="component" value="Chromosome 1"/>
</dbReference>
<name>A0A0S3R665_PHAAN</name>
<organism evidence="1 2">
    <name type="scientific">Vigna angularis var. angularis</name>
    <dbReference type="NCBI Taxonomy" id="157739"/>
    <lineage>
        <taxon>Eukaryota</taxon>
        <taxon>Viridiplantae</taxon>
        <taxon>Streptophyta</taxon>
        <taxon>Embryophyta</taxon>
        <taxon>Tracheophyta</taxon>
        <taxon>Spermatophyta</taxon>
        <taxon>Magnoliopsida</taxon>
        <taxon>eudicotyledons</taxon>
        <taxon>Gunneridae</taxon>
        <taxon>Pentapetalae</taxon>
        <taxon>rosids</taxon>
        <taxon>fabids</taxon>
        <taxon>Fabales</taxon>
        <taxon>Fabaceae</taxon>
        <taxon>Papilionoideae</taxon>
        <taxon>50 kb inversion clade</taxon>
        <taxon>NPAAA clade</taxon>
        <taxon>indigoferoid/millettioid clade</taxon>
        <taxon>Phaseoleae</taxon>
        <taxon>Vigna</taxon>
    </lineage>
</organism>